<evidence type="ECO:0000256" key="3">
    <source>
        <dbReference type="SAM" id="SignalP"/>
    </source>
</evidence>
<evidence type="ECO:0000259" key="4">
    <source>
        <dbReference type="PROSITE" id="PS51020"/>
    </source>
</evidence>
<evidence type="ECO:0000256" key="2">
    <source>
        <dbReference type="ARBA" id="ARBA00023136"/>
    </source>
</evidence>
<comment type="subcellular location">
    <subcellularLocation>
        <location evidence="1">Membrane</location>
    </subcellularLocation>
</comment>
<keyword evidence="3" id="KW-0732">Signal</keyword>
<name>A0ABS0IFD4_9BACT</name>
<feature type="signal peptide" evidence="3">
    <location>
        <begin position="1"/>
        <end position="19"/>
    </location>
</feature>
<dbReference type="EMBL" id="JADQDQ010000002">
    <property type="protein sequence ID" value="MBF9237066.1"/>
    <property type="molecule type" value="Genomic_DNA"/>
</dbReference>
<dbReference type="Gene3D" id="2.40.160.50">
    <property type="entry name" value="membrane protein fhac: a member of the omp85/tpsb transporter family"/>
    <property type="match status" value="1"/>
</dbReference>
<dbReference type="InterPro" id="IPR000184">
    <property type="entry name" value="Bac_surfAg_D15"/>
</dbReference>
<dbReference type="Pfam" id="PF01103">
    <property type="entry name" value="Omp85"/>
    <property type="match status" value="1"/>
</dbReference>
<accession>A0ABS0IFD4</accession>
<feature type="domain" description="Spondin" evidence="4">
    <location>
        <begin position="1"/>
        <end position="40"/>
    </location>
</feature>
<dbReference type="Proteomes" id="UP000597617">
    <property type="component" value="Unassembled WGS sequence"/>
</dbReference>
<keyword evidence="2" id="KW-0472">Membrane</keyword>
<protein>
    <submittedName>
        <fullName evidence="5">BamA/TamA family outer membrane protein</fullName>
    </submittedName>
</protein>
<reference evidence="5 6" key="1">
    <citation type="submission" date="2020-11" db="EMBL/GenBank/DDBJ databases">
        <authorList>
            <person name="Kim M.K."/>
        </authorList>
    </citation>
    <scope>NUCLEOTIDE SEQUENCE [LARGE SCALE GENOMIC DNA]</scope>
    <source>
        <strain evidence="5 6">BT683</strain>
    </source>
</reference>
<feature type="chain" id="PRO_5045086893" evidence="3">
    <location>
        <begin position="20"/>
        <end position="407"/>
    </location>
</feature>
<dbReference type="RefSeq" id="WP_196281427.1">
    <property type="nucleotide sequence ID" value="NZ_JADQDQ010000002.1"/>
</dbReference>
<organism evidence="5 6">
    <name type="scientific">Hymenobacter jeongseonensis</name>
    <dbReference type="NCBI Taxonomy" id="2791027"/>
    <lineage>
        <taxon>Bacteria</taxon>
        <taxon>Pseudomonadati</taxon>
        <taxon>Bacteroidota</taxon>
        <taxon>Cytophagia</taxon>
        <taxon>Cytophagales</taxon>
        <taxon>Hymenobacteraceae</taxon>
        <taxon>Hymenobacter</taxon>
    </lineage>
</organism>
<evidence type="ECO:0000256" key="1">
    <source>
        <dbReference type="ARBA" id="ARBA00004370"/>
    </source>
</evidence>
<evidence type="ECO:0000313" key="6">
    <source>
        <dbReference type="Proteomes" id="UP000597617"/>
    </source>
</evidence>
<sequence length="407" mass="45026">MRFPFAALVLTGLTFAAIAQPAAPADSVITATSTTVPAPPVGLRAPQADGKPKRLTILPIPVIFYQAETGLGYGLGGLLSGRFSDDTLTRPSNIRVQYWQTQKKQSLIQLVHTVYTPGEKFYLNGEISAYDILLYYYGTGPGSSSNDESETAYKLFIVNQRVQKQVAPKLFFGAQYRFTGLRDLEIPAGTVDGVGTNVNVFLRDPRVTPRQRENTRVSGLGPVITYDTRDVPLAAFRGNLLDASVMFNGSGIGSDYRFVRYQLDARHFQPVFSERTILAMQFLGQFHTGDVPFRELAGVGANLGGTLYNNANLMRGIYEQRFRDRQMITFQAELRQKLFWRIDGAVFGSVGNVSNYIDKFSLNQTKYAGGAGIRFNFIRRDRLNLRLDYAGGTGSKPGILFAIGEAF</sequence>
<dbReference type="PROSITE" id="PS51020">
    <property type="entry name" value="SPONDIN"/>
    <property type="match status" value="1"/>
</dbReference>
<keyword evidence="6" id="KW-1185">Reference proteome</keyword>
<comment type="caution">
    <text evidence="5">The sequence shown here is derived from an EMBL/GenBank/DDBJ whole genome shotgun (WGS) entry which is preliminary data.</text>
</comment>
<proteinExistence type="predicted"/>
<evidence type="ECO:0000313" key="5">
    <source>
        <dbReference type="EMBL" id="MBF9237066.1"/>
    </source>
</evidence>
<gene>
    <name evidence="5" type="ORF">I2I05_06620</name>
</gene>
<dbReference type="InterPro" id="IPR009465">
    <property type="entry name" value="Spondin_N"/>
</dbReference>